<dbReference type="SMART" id="SM00028">
    <property type="entry name" value="TPR"/>
    <property type="match status" value="4"/>
</dbReference>
<feature type="transmembrane region" description="Helical" evidence="1">
    <location>
        <begin position="30"/>
        <end position="46"/>
    </location>
</feature>
<accession>Q3A4C1</accession>
<feature type="transmembrane region" description="Helical" evidence="1">
    <location>
        <begin position="373"/>
        <end position="391"/>
    </location>
</feature>
<reference evidence="3" key="1">
    <citation type="submission" date="2005-10" db="EMBL/GenBank/DDBJ databases">
        <title>Complete sequence of Pelobacter carbinolicus DSM 2380.</title>
        <authorList>
            <person name="Copeland A."/>
            <person name="Lucas S."/>
            <person name="Lapidus A."/>
            <person name="Barry K."/>
            <person name="Detter J.C."/>
            <person name="Glavina T."/>
            <person name="Hammon N."/>
            <person name="Israni S."/>
            <person name="Pitluck S."/>
            <person name="Chertkov O."/>
            <person name="Schmutz J."/>
            <person name="Larimer F."/>
            <person name="Land M."/>
            <person name="Kyrpides N."/>
            <person name="Ivanova N."/>
            <person name="Richardson P."/>
        </authorList>
    </citation>
    <scope>NUCLEOTIDE SEQUENCE [LARGE SCALE GENOMIC DNA]</scope>
    <source>
        <strain evidence="3">DSM 2380 / NBRC 103641 / GraBd1</strain>
    </source>
</reference>
<feature type="transmembrane region" description="Helical" evidence="1">
    <location>
        <begin position="403"/>
        <end position="422"/>
    </location>
</feature>
<keyword evidence="1" id="KW-1133">Transmembrane helix</keyword>
<dbReference type="KEGG" id="pca:Pcar_1541"/>
<dbReference type="eggNOG" id="COG3307">
    <property type="taxonomic scope" value="Bacteria"/>
</dbReference>
<dbReference type="Proteomes" id="UP000002534">
    <property type="component" value="Chromosome"/>
</dbReference>
<dbReference type="SUPFAM" id="SSF48452">
    <property type="entry name" value="TPR-like"/>
    <property type="match status" value="2"/>
</dbReference>
<dbReference type="AlphaFoldDB" id="Q3A4C1"/>
<dbReference type="RefSeq" id="WP_011341269.1">
    <property type="nucleotide sequence ID" value="NC_007498.2"/>
</dbReference>
<keyword evidence="3" id="KW-1185">Reference proteome</keyword>
<sequence>MNRVGFALLLLMFSWAPCSGFFNVWWSDFFVCLFPFIALLLLIYEHRHDTSGIRLPEGSNALLVLAVFGLIQLVPIPPQLLRLLSPNAWEIYQQTVGILQGESWLPLTLAPRATLGSLFLLIACWAAYTVTANLLAQRKQLKVVAGVLASIGGGLAGGILVLWVMNAVFGFLPSRNGIQLVLSPQHAAIVTTFMLMICPLSLSLFLTDRPSVRYGTWKERLSEFFVTFGQRRYFIYGLPAIAIPLAVATYWREGLMVLFIAILLMLIFLGLRSRGRRESPYLFIYLFMILILAISLPLAGSVQPDPVRTAAVQGKAFPEPLVSRQVVSDFALTGAGFGSFSAISKRYRQPSEPHVTHGASVQRIFRLASQSGLIGFGLAGWFLFVFIRRTFRKWLQRRQKLSVYLYAAGMGSLFVFILGYFSTGGLSFNGFFILLFMFFGVLAAATESSVQATAPDKPHRLRWVLTSALTILAVLLSGYFYIGDPVGQKLYSAARNSASEATEARETSRDLIALASFFDPLNPRYRYVRGYQAMDMNDEHGALKHFADGMRLDPLGGRSLYGLGQYFFNAGNSVVAENLILAALDSDPSSREFQSGYVEQLVNTQKQTEALSLIRGFIESSPEDTLFWVQQVINYGIDGSHRSEILPDLSRSHHDYGLYLMQHGDINKADGAFRKALALARQEQYPDKSIFLPMAHFFERYQGYDDALDTLMVASSKYPQDLNFLLAKGRIYQEMGITFKARKVYQDVLILNPTNQEARQRLNLLEGVL</sequence>
<feature type="transmembrane region" description="Helical" evidence="1">
    <location>
        <begin position="143"/>
        <end position="165"/>
    </location>
</feature>
<name>Q3A4C1_SYNC1</name>
<dbReference type="HOGENOM" id="CLU_360462_0_0_7"/>
<feature type="transmembrane region" description="Helical" evidence="1">
    <location>
        <begin position="462"/>
        <end position="482"/>
    </location>
</feature>
<keyword evidence="1" id="KW-0472">Membrane</keyword>
<feature type="transmembrane region" description="Helical" evidence="1">
    <location>
        <begin position="280"/>
        <end position="299"/>
    </location>
</feature>
<dbReference type="STRING" id="338963.Pcar_1541"/>
<feature type="transmembrane region" description="Helical" evidence="1">
    <location>
        <begin position="233"/>
        <end position="251"/>
    </location>
</feature>
<dbReference type="eggNOG" id="COG0457">
    <property type="taxonomic scope" value="Bacteria"/>
</dbReference>
<dbReference type="EMBL" id="CP000142">
    <property type="protein sequence ID" value="ABA88786.1"/>
    <property type="molecule type" value="Genomic_DNA"/>
</dbReference>
<protein>
    <submittedName>
        <fullName evidence="2">TPR domain protein</fullName>
    </submittedName>
</protein>
<feature type="transmembrane region" description="Helical" evidence="1">
    <location>
        <begin position="185"/>
        <end position="206"/>
    </location>
</feature>
<feature type="transmembrane region" description="Helical" evidence="1">
    <location>
        <begin position="428"/>
        <end position="450"/>
    </location>
</feature>
<dbReference type="InterPro" id="IPR019734">
    <property type="entry name" value="TPR_rpt"/>
</dbReference>
<dbReference type="Gene3D" id="1.25.40.10">
    <property type="entry name" value="Tetratricopeptide repeat domain"/>
    <property type="match status" value="1"/>
</dbReference>
<dbReference type="InterPro" id="IPR011990">
    <property type="entry name" value="TPR-like_helical_dom_sf"/>
</dbReference>
<feature type="transmembrane region" description="Helical" evidence="1">
    <location>
        <begin position="113"/>
        <end position="136"/>
    </location>
</feature>
<evidence type="ECO:0000313" key="2">
    <source>
        <dbReference type="EMBL" id="ABA88786.1"/>
    </source>
</evidence>
<evidence type="ECO:0000256" key="1">
    <source>
        <dbReference type="SAM" id="Phobius"/>
    </source>
</evidence>
<feature type="transmembrane region" description="Helical" evidence="1">
    <location>
        <begin position="58"/>
        <end position="76"/>
    </location>
</feature>
<proteinExistence type="predicted"/>
<organism evidence="2 3">
    <name type="scientific">Syntrophotalea carbinolica (strain DSM 2380 / NBRC 103641 / GraBd1)</name>
    <name type="common">Pelobacter carbinolicus</name>
    <dbReference type="NCBI Taxonomy" id="338963"/>
    <lineage>
        <taxon>Bacteria</taxon>
        <taxon>Pseudomonadati</taxon>
        <taxon>Thermodesulfobacteriota</taxon>
        <taxon>Desulfuromonadia</taxon>
        <taxon>Desulfuromonadales</taxon>
        <taxon>Syntrophotaleaceae</taxon>
        <taxon>Syntrophotalea</taxon>
    </lineage>
</organism>
<keyword evidence="1" id="KW-0812">Transmembrane</keyword>
<reference evidence="2 3" key="2">
    <citation type="journal article" date="2012" name="BMC Genomics">
        <title>The genome of Pelobacter carbinolicus reveals surprising metabolic capabilities and physiological features.</title>
        <authorList>
            <person name="Aklujkar M."/>
            <person name="Haveman S.A."/>
            <person name="Didonato R.Jr."/>
            <person name="Chertkov O."/>
            <person name="Han C.S."/>
            <person name="Land M.L."/>
            <person name="Brown P."/>
            <person name="Lovley D.R."/>
        </authorList>
    </citation>
    <scope>NUCLEOTIDE SEQUENCE [LARGE SCALE GENOMIC DNA]</scope>
    <source>
        <strain evidence="3">DSM 2380 / NBRC 103641 / GraBd1</strain>
    </source>
</reference>
<gene>
    <name evidence="2" type="ordered locus">Pcar_1541</name>
</gene>
<feature type="transmembrane region" description="Helical" evidence="1">
    <location>
        <begin position="257"/>
        <end position="273"/>
    </location>
</feature>
<dbReference type="OrthoDB" id="5469233at2"/>
<evidence type="ECO:0000313" key="3">
    <source>
        <dbReference type="Proteomes" id="UP000002534"/>
    </source>
</evidence>